<proteinExistence type="predicted"/>
<dbReference type="OrthoDB" id="8021248at2"/>
<keyword evidence="3" id="KW-1185">Reference proteome</keyword>
<feature type="chain" id="PRO_5016616831" evidence="1">
    <location>
        <begin position="18"/>
        <end position="99"/>
    </location>
</feature>
<dbReference type="Proteomes" id="UP000261704">
    <property type="component" value="Chromosome"/>
</dbReference>
<dbReference type="AlphaFoldDB" id="A0A347UH01"/>
<accession>A0A347UH01</accession>
<feature type="signal peptide" evidence="1">
    <location>
        <begin position="1"/>
        <end position="17"/>
    </location>
</feature>
<reference evidence="2 3" key="1">
    <citation type="submission" date="2018-09" db="EMBL/GenBank/DDBJ databases">
        <title>Profundibacter amoris BAR1 gen. nov., sp. nov., a new member of the Roseobacter clade isolated at Lokis Castle Vent Field on the Arctic Mid-Oceanic Ridge.</title>
        <authorList>
            <person name="Le Moine Bauer S."/>
            <person name="Sjoeberg A.G."/>
            <person name="L'Haridon S."/>
            <person name="Stokke R."/>
            <person name="Roalkvam I."/>
            <person name="Steen I.H."/>
            <person name="Dahle H."/>
        </authorList>
    </citation>
    <scope>NUCLEOTIDE SEQUENCE [LARGE SCALE GENOMIC DNA]</scope>
    <source>
        <strain evidence="2 3">BAR1</strain>
    </source>
</reference>
<gene>
    <name evidence="2" type="ORF">BAR1_09420</name>
</gene>
<name>A0A347UH01_9RHOB</name>
<dbReference type="KEGG" id="pamo:BAR1_09420"/>
<dbReference type="EMBL" id="CP032125">
    <property type="protein sequence ID" value="AXX98129.1"/>
    <property type="molecule type" value="Genomic_DNA"/>
</dbReference>
<protein>
    <submittedName>
        <fullName evidence="2">Uncharacterized protein</fullName>
    </submittedName>
</protein>
<keyword evidence="1" id="KW-0732">Signal</keyword>
<dbReference type="RefSeq" id="WP_118942785.1">
    <property type="nucleotide sequence ID" value="NZ_CP032125.1"/>
</dbReference>
<sequence length="99" mass="10854">MKKIAFILAVLAAPAFADVVGPGGKVIDCFCTDQKGERVELGQTICLEVGGRRFTARCEMSLNNPMWREQQEGCVSSSLIERFQRLDPTAQPLGVNPKI</sequence>
<organism evidence="2 3">
    <name type="scientific">Profundibacter amoris</name>
    <dbReference type="NCBI Taxonomy" id="2171755"/>
    <lineage>
        <taxon>Bacteria</taxon>
        <taxon>Pseudomonadati</taxon>
        <taxon>Pseudomonadota</taxon>
        <taxon>Alphaproteobacteria</taxon>
        <taxon>Rhodobacterales</taxon>
        <taxon>Paracoccaceae</taxon>
        <taxon>Profundibacter</taxon>
    </lineage>
</organism>
<evidence type="ECO:0000313" key="2">
    <source>
        <dbReference type="EMBL" id="AXX98129.1"/>
    </source>
</evidence>
<evidence type="ECO:0000313" key="3">
    <source>
        <dbReference type="Proteomes" id="UP000261704"/>
    </source>
</evidence>
<evidence type="ECO:0000256" key="1">
    <source>
        <dbReference type="SAM" id="SignalP"/>
    </source>
</evidence>